<evidence type="ECO:0000313" key="5">
    <source>
        <dbReference type="EMBL" id="PCI75051.1"/>
    </source>
</evidence>
<reference evidence="6" key="1">
    <citation type="submission" date="2017-08" db="EMBL/GenBank/DDBJ databases">
        <title>A dynamic microbial community with high functional redundancy inhabits the cold, oxic subseafloor aquifer.</title>
        <authorList>
            <person name="Tully B.J."/>
            <person name="Wheat C.G."/>
            <person name="Glazer B.T."/>
            <person name="Huber J.A."/>
        </authorList>
    </citation>
    <scope>NUCLEOTIDE SEQUENCE [LARGE SCALE GENOMIC DNA]</scope>
</reference>
<dbReference type="PROSITE" id="PS00211">
    <property type="entry name" value="ABC_TRANSPORTER_1"/>
    <property type="match status" value="1"/>
</dbReference>
<name>A0A2A4WYE8_9GAMM</name>
<protein>
    <submittedName>
        <fullName evidence="5">ABC transporter ATP-binding protein</fullName>
    </submittedName>
</protein>
<dbReference type="SMART" id="SM00382">
    <property type="entry name" value="AAA"/>
    <property type="match status" value="1"/>
</dbReference>
<proteinExistence type="predicted"/>
<feature type="domain" description="ABC transporter" evidence="4">
    <location>
        <begin position="6"/>
        <end position="209"/>
    </location>
</feature>
<keyword evidence="3 5" id="KW-0067">ATP-binding</keyword>
<dbReference type="Pfam" id="PF00005">
    <property type="entry name" value="ABC_tran"/>
    <property type="match status" value="1"/>
</dbReference>
<dbReference type="Gene3D" id="3.40.50.300">
    <property type="entry name" value="P-loop containing nucleotide triphosphate hydrolases"/>
    <property type="match status" value="1"/>
</dbReference>
<gene>
    <name evidence="5" type="ORF">COB20_13760</name>
</gene>
<evidence type="ECO:0000256" key="1">
    <source>
        <dbReference type="ARBA" id="ARBA00022448"/>
    </source>
</evidence>
<dbReference type="InterPro" id="IPR003593">
    <property type="entry name" value="AAA+_ATPase"/>
</dbReference>
<dbReference type="PANTHER" id="PTHR42781">
    <property type="entry name" value="SPERMIDINE/PUTRESCINE IMPORT ATP-BINDING PROTEIN POTA"/>
    <property type="match status" value="1"/>
</dbReference>
<dbReference type="InterPro" id="IPR003439">
    <property type="entry name" value="ABC_transporter-like_ATP-bd"/>
</dbReference>
<dbReference type="Proteomes" id="UP000218767">
    <property type="component" value="Unassembled WGS sequence"/>
</dbReference>
<keyword evidence="2" id="KW-0547">Nucleotide-binding</keyword>
<evidence type="ECO:0000259" key="4">
    <source>
        <dbReference type="PROSITE" id="PS50893"/>
    </source>
</evidence>
<dbReference type="InterPro" id="IPR027417">
    <property type="entry name" value="P-loop_NTPase"/>
</dbReference>
<dbReference type="AlphaFoldDB" id="A0A2A4WYE8"/>
<organism evidence="5 6">
    <name type="scientific">SAR86 cluster bacterium</name>
    <dbReference type="NCBI Taxonomy" id="2030880"/>
    <lineage>
        <taxon>Bacteria</taxon>
        <taxon>Pseudomonadati</taxon>
        <taxon>Pseudomonadota</taxon>
        <taxon>Gammaproteobacteria</taxon>
        <taxon>SAR86 cluster</taxon>
    </lineage>
</organism>
<dbReference type="PROSITE" id="PS50893">
    <property type="entry name" value="ABC_TRANSPORTER_2"/>
    <property type="match status" value="1"/>
</dbReference>
<dbReference type="EMBL" id="NVUL01000084">
    <property type="protein sequence ID" value="PCI75051.1"/>
    <property type="molecule type" value="Genomic_DNA"/>
</dbReference>
<dbReference type="PANTHER" id="PTHR42781:SF4">
    <property type="entry name" value="SPERMIDINE_PUTRESCINE IMPORT ATP-BINDING PROTEIN POTA"/>
    <property type="match status" value="1"/>
</dbReference>
<dbReference type="InterPro" id="IPR050093">
    <property type="entry name" value="ABC_SmlMolc_Importer"/>
</dbReference>
<evidence type="ECO:0000256" key="3">
    <source>
        <dbReference type="ARBA" id="ARBA00022840"/>
    </source>
</evidence>
<dbReference type="GO" id="GO:0016887">
    <property type="term" value="F:ATP hydrolysis activity"/>
    <property type="evidence" value="ECO:0007669"/>
    <property type="project" value="InterPro"/>
</dbReference>
<keyword evidence="1" id="KW-0813">Transport</keyword>
<dbReference type="InterPro" id="IPR017871">
    <property type="entry name" value="ABC_transporter-like_CS"/>
</dbReference>
<dbReference type="GO" id="GO:0005524">
    <property type="term" value="F:ATP binding"/>
    <property type="evidence" value="ECO:0007669"/>
    <property type="project" value="UniProtKB-KW"/>
</dbReference>
<accession>A0A2A4WYE8</accession>
<comment type="caution">
    <text evidence="5">The sequence shown here is derived from an EMBL/GenBank/DDBJ whole genome shotgun (WGS) entry which is preliminary data.</text>
</comment>
<dbReference type="SUPFAM" id="SSF52540">
    <property type="entry name" value="P-loop containing nucleoside triphosphate hydrolases"/>
    <property type="match status" value="1"/>
</dbReference>
<evidence type="ECO:0000313" key="6">
    <source>
        <dbReference type="Proteomes" id="UP000218767"/>
    </source>
</evidence>
<evidence type="ECO:0000256" key="2">
    <source>
        <dbReference type="ARBA" id="ARBA00022741"/>
    </source>
</evidence>
<sequence>MSNSVLELEDVSISLGGKQLLEIDCRVGPGEILTVMGPSGSGKSSLLAYIAGFLAPVFESSGSVLVNGDDICSLAAERRRIGLLFQDPLLFPHLSVAGNLRFAMQGNAQQKSHTISEGLNDIGLAGIDDRDPGTLSGGQASRVALLRLLLSAPNAVLLDEPFSKLDTQLREEIRTLVFDKLRASGLPTILVTHDQADAERAGGEVRTLR</sequence>